<comment type="caution">
    <text evidence="2">The sequence shown here is derived from an EMBL/GenBank/DDBJ whole genome shotgun (WGS) entry which is preliminary data.</text>
</comment>
<feature type="region of interest" description="Disordered" evidence="1">
    <location>
        <begin position="88"/>
        <end position="113"/>
    </location>
</feature>
<gene>
    <name evidence="2" type="ORF">BKA03_000475</name>
</gene>
<accession>A0A7Y9Z844</accession>
<dbReference type="RefSeq" id="WP_152649574.1">
    <property type="nucleotide sequence ID" value="NZ_BBRC01000009.1"/>
</dbReference>
<dbReference type="AlphaFoldDB" id="A0A7Y9Z844"/>
<sequence length="113" mass="12396">MSTEPGMRARMTSWCPSCNAMIAVGDPMWPRFDQAGWICTRCANSQQPTPTERLLARLDYLARTSCTASLRHDELEIIHTLVSTLGAASAPRGGATPSQTAKKRRVNNAISNY</sequence>
<proteinExistence type="predicted"/>
<evidence type="ECO:0000313" key="3">
    <source>
        <dbReference type="Proteomes" id="UP000547973"/>
    </source>
</evidence>
<evidence type="ECO:0000313" key="2">
    <source>
        <dbReference type="EMBL" id="NYI40356.1"/>
    </source>
</evidence>
<organism evidence="2 3">
    <name type="scientific">Demequina lutea</name>
    <dbReference type="NCBI Taxonomy" id="431489"/>
    <lineage>
        <taxon>Bacteria</taxon>
        <taxon>Bacillati</taxon>
        <taxon>Actinomycetota</taxon>
        <taxon>Actinomycetes</taxon>
        <taxon>Micrococcales</taxon>
        <taxon>Demequinaceae</taxon>
        <taxon>Demequina</taxon>
    </lineage>
</organism>
<dbReference type="EMBL" id="JACBZO010000001">
    <property type="protein sequence ID" value="NYI40356.1"/>
    <property type="molecule type" value="Genomic_DNA"/>
</dbReference>
<keyword evidence="3" id="KW-1185">Reference proteome</keyword>
<name>A0A7Y9Z844_9MICO</name>
<evidence type="ECO:0000256" key="1">
    <source>
        <dbReference type="SAM" id="MobiDB-lite"/>
    </source>
</evidence>
<protein>
    <submittedName>
        <fullName evidence="2">Uncharacterized protein</fullName>
    </submittedName>
</protein>
<reference evidence="2 3" key="1">
    <citation type="submission" date="2020-07" db="EMBL/GenBank/DDBJ databases">
        <title>Sequencing the genomes of 1000 actinobacteria strains.</title>
        <authorList>
            <person name="Klenk H.-P."/>
        </authorList>
    </citation>
    <scope>NUCLEOTIDE SEQUENCE [LARGE SCALE GENOMIC DNA]</scope>
    <source>
        <strain evidence="2 3">DSM 19970</strain>
    </source>
</reference>
<dbReference type="Proteomes" id="UP000547973">
    <property type="component" value="Unassembled WGS sequence"/>
</dbReference>